<evidence type="ECO:0000256" key="1">
    <source>
        <dbReference type="ARBA" id="ARBA00009156"/>
    </source>
</evidence>
<reference evidence="6" key="1">
    <citation type="submission" date="2019-11" db="EMBL/GenBank/DDBJ databases">
        <title>Microbial mats filling the niche in hypersaline microbial mats.</title>
        <authorList>
            <person name="Wong H.L."/>
            <person name="Macleod F.I."/>
            <person name="White R.A. III"/>
            <person name="Burns B.P."/>
        </authorList>
    </citation>
    <scope>NUCLEOTIDE SEQUENCE</scope>
    <source>
        <strain evidence="6">Rbin_158</strain>
    </source>
</reference>
<keyword evidence="3" id="KW-0418">Kinase</keyword>
<keyword evidence="2" id="KW-0808">Transferase</keyword>
<evidence type="ECO:0000256" key="2">
    <source>
        <dbReference type="ARBA" id="ARBA00022679"/>
    </source>
</evidence>
<dbReference type="GO" id="GO:0005975">
    <property type="term" value="P:carbohydrate metabolic process"/>
    <property type="evidence" value="ECO:0007669"/>
    <property type="project" value="InterPro"/>
</dbReference>
<feature type="domain" description="Carbohydrate kinase FGGY C-terminal" evidence="5">
    <location>
        <begin position="295"/>
        <end position="447"/>
    </location>
</feature>
<dbReference type="PIRSF" id="PIRSF000538">
    <property type="entry name" value="GlpK"/>
    <property type="match status" value="1"/>
</dbReference>
<protein>
    <recommendedName>
        <fullName evidence="8">Carbohydrate kinase</fullName>
    </recommendedName>
</protein>
<evidence type="ECO:0000259" key="4">
    <source>
        <dbReference type="Pfam" id="PF00370"/>
    </source>
</evidence>
<dbReference type="AlphaFoldDB" id="A0A9D5Q4S7"/>
<dbReference type="InterPro" id="IPR018484">
    <property type="entry name" value="FGGY_N"/>
</dbReference>
<dbReference type="EMBL" id="WJJP01000146">
    <property type="protein sequence ID" value="MBD3323865.1"/>
    <property type="molecule type" value="Genomic_DNA"/>
</dbReference>
<dbReference type="CDD" id="cd07773">
    <property type="entry name" value="ASKHA_NBD_FGGY_FK"/>
    <property type="match status" value="1"/>
</dbReference>
<evidence type="ECO:0000313" key="7">
    <source>
        <dbReference type="Proteomes" id="UP000649604"/>
    </source>
</evidence>
<dbReference type="SUPFAM" id="SSF53067">
    <property type="entry name" value="Actin-like ATPase domain"/>
    <property type="match status" value="2"/>
</dbReference>
<organism evidence="6 7">
    <name type="scientific">candidate division KSB3 bacterium</name>
    <dbReference type="NCBI Taxonomy" id="2044937"/>
    <lineage>
        <taxon>Bacteria</taxon>
        <taxon>candidate division KSB3</taxon>
    </lineage>
</organism>
<dbReference type="InterPro" id="IPR018485">
    <property type="entry name" value="FGGY_C"/>
</dbReference>
<evidence type="ECO:0000259" key="5">
    <source>
        <dbReference type="Pfam" id="PF02782"/>
    </source>
</evidence>
<feature type="domain" description="Carbohydrate kinase FGGY N-terminal" evidence="4">
    <location>
        <begin position="3"/>
        <end position="244"/>
    </location>
</feature>
<accession>A0A9D5Q4S7</accession>
<comment type="similarity">
    <text evidence="1">Belongs to the FGGY kinase family.</text>
</comment>
<dbReference type="Gene3D" id="3.30.420.40">
    <property type="match status" value="2"/>
</dbReference>
<evidence type="ECO:0000256" key="3">
    <source>
        <dbReference type="ARBA" id="ARBA00022777"/>
    </source>
</evidence>
<dbReference type="InterPro" id="IPR000577">
    <property type="entry name" value="Carb_kinase_FGGY"/>
</dbReference>
<dbReference type="PANTHER" id="PTHR43095:SF5">
    <property type="entry name" value="XYLULOSE KINASE"/>
    <property type="match status" value="1"/>
</dbReference>
<dbReference type="InterPro" id="IPR050406">
    <property type="entry name" value="FGGY_Carb_Kinase"/>
</dbReference>
<dbReference type="PANTHER" id="PTHR43095">
    <property type="entry name" value="SUGAR KINASE"/>
    <property type="match status" value="1"/>
</dbReference>
<dbReference type="Pfam" id="PF00370">
    <property type="entry name" value="FGGY_N"/>
    <property type="match status" value="1"/>
</dbReference>
<dbReference type="Pfam" id="PF02782">
    <property type="entry name" value="FGGY_C"/>
    <property type="match status" value="1"/>
</dbReference>
<dbReference type="InterPro" id="IPR043129">
    <property type="entry name" value="ATPase_NBD"/>
</dbReference>
<dbReference type="Proteomes" id="UP000649604">
    <property type="component" value="Unassembled WGS sequence"/>
</dbReference>
<evidence type="ECO:0000313" key="6">
    <source>
        <dbReference type="EMBL" id="MBD3323865.1"/>
    </source>
</evidence>
<name>A0A9D5Q4S7_9BACT</name>
<gene>
    <name evidence="6" type="ORF">GF339_04730</name>
</gene>
<proteinExistence type="inferred from homology"/>
<dbReference type="GO" id="GO:0016301">
    <property type="term" value="F:kinase activity"/>
    <property type="evidence" value="ECO:0007669"/>
    <property type="project" value="UniProtKB-KW"/>
</dbReference>
<sequence length="503" mass="54677">MSLLGIDIGTTGCKSVLFSEEGELLAAAYEEYDIQFPQPGWAVLDSAAVWENIQQTIRAVTPQAAADSIKAVSATSCGEAMVPVSRDREILGPSITMLDLRGSEYVDQLQTRLEPTAFYRLNGNTFGNHYSLTKLMWLRDHQPDLYAKTHKFLLWGGFVPFMLGAEPFTDYSLANRTLLFDLEQETWSDEMLELTGLDLAKLPKPVPSGTVVGTVAPAIAAELSLPPNIPIVAGAHDQSANAVGCGVLDEGMAMYGMGTFLCIVPVFRERKDPAVMLARGLNTEHHAAPGKFVSFIYNDGGSLFKWFRETFAQADKKLAEAAGRDVYADLIAEMPDTPTQIVVLPHFSTTGPPQFIADSCGFMAGLRLDTSRGDILKGILQGATFYLLESVNSLPAAGIEISDFRAVGGGSKSDAWVQLSADILGRPFIRPNITEAGALGTAIMAGTGCGVFDSFAEGVDTMVTLEKTFEPNPQRQAQYREQFATYQKAWPLLQDYLREIATE</sequence>
<evidence type="ECO:0008006" key="8">
    <source>
        <dbReference type="Google" id="ProtNLM"/>
    </source>
</evidence>
<comment type="caution">
    <text evidence="6">The sequence shown here is derived from an EMBL/GenBank/DDBJ whole genome shotgun (WGS) entry which is preliminary data.</text>
</comment>